<dbReference type="GO" id="GO:0006508">
    <property type="term" value="P:proteolysis"/>
    <property type="evidence" value="ECO:0007669"/>
    <property type="project" value="UniProtKB-KW"/>
</dbReference>
<keyword evidence="4 11" id="KW-0479">Metal-binding</keyword>
<dbReference type="Gene3D" id="1.10.8.10">
    <property type="entry name" value="DNA helicase RuvA subunit, C-terminal domain"/>
    <property type="match status" value="2"/>
</dbReference>
<evidence type="ECO:0000256" key="14">
    <source>
        <dbReference type="PROSITE-ProRule" id="PRU00502"/>
    </source>
</evidence>
<organism evidence="20 21">
    <name type="scientific">Choiromyces venosus 120613-1</name>
    <dbReference type="NCBI Taxonomy" id="1336337"/>
    <lineage>
        <taxon>Eukaryota</taxon>
        <taxon>Fungi</taxon>
        <taxon>Dikarya</taxon>
        <taxon>Ascomycota</taxon>
        <taxon>Pezizomycotina</taxon>
        <taxon>Pezizomycetes</taxon>
        <taxon>Pezizales</taxon>
        <taxon>Tuberaceae</taxon>
        <taxon>Choiromyces</taxon>
    </lineage>
</organism>
<dbReference type="OrthoDB" id="361536at2759"/>
<evidence type="ECO:0000256" key="3">
    <source>
        <dbReference type="ARBA" id="ARBA00022670"/>
    </source>
</evidence>
<feature type="active site" description="Proton acceptor" evidence="12">
    <location>
        <position position="743"/>
    </location>
</feature>
<dbReference type="CDD" id="cd02658">
    <property type="entry name" value="Peptidase_C19B"/>
    <property type="match status" value="1"/>
</dbReference>
<dbReference type="SUPFAM" id="SSF46934">
    <property type="entry name" value="UBA-like"/>
    <property type="match status" value="1"/>
</dbReference>
<feature type="domain" description="USP" evidence="18">
    <location>
        <begin position="303"/>
        <end position="788"/>
    </location>
</feature>
<dbReference type="InterPro" id="IPR001394">
    <property type="entry name" value="Peptidase_C19_UCH"/>
</dbReference>
<dbReference type="PANTHER" id="PTHR24006:SF664">
    <property type="entry name" value="UBIQUITIN CARBOXYL-TERMINAL HYDROLASE"/>
    <property type="match status" value="1"/>
</dbReference>
<dbReference type="InterPro" id="IPR038765">
    <property type="entry name" value="Papain-like_cys_pep_sf"/>
</dbReference>
<dbReference type="EMBL" id="ML120447">
    <property type="protein sequence ID" value="RPA93721.1"/>
    <property type="molecule type" value="Genomic_DNA"/>
</dbReference>
<feature type="binding site" evidence="13">
    <location>
        <position position="196"/>
    </location>
    <ligand>
        <name>Zn(2+)</name>
        <dbReference type="ChEBI" id="CHEBI:29105"/>
    </ligand>
</feature>
<keyword evidence="8 11" id="KW-0378">Hydrolase</keyword>
<evidence type="ECO:0000256" key="7">
    <source>
        <dbReference type="ARBA" id="ARBA00022786"/>
    </source>
</evidence>
<dbReference type="Pfam" id="PF17807">
    <property type="entry name" value="zf-UBP_var"/>
    <property type="match status" value="1"/>
</dbReference>
<dbReference type="STRING" id="1336337.A0A3N4JAN5"/>
<keyword evidence="10 11" id="KW-0862">Zinc</keyword>
<keyword evidence="21" id="KW-1185">Reference proteome</keyword>
<dbReference type="Pfam" id="PF00443">
    <property type="entry name" value="UCH"/>
    <property type="match status" value="1"/>
</dbReference>
<evidence type="ECO:0000259" key="19">
    <source>
        <dbReference type="PROSITE" id="PS50271"/>
    </source>
</evidence>
<feature type="binding site" evidence="13">
    <location>
        <position position="209"/>
    </location>
    <ligand>
        <name>Zn(2+)</name>
        <dbReference type="ChEBI" id="CHEBI:29105"/>
    </ligand>
</feature>
<feature type="active site" description="Nucleophile" evidence="12">
    <location>
        <position position="312"/>
    </location>
</feature>
<evidence type="ECO:0000256" key="4">
    <source>
        <dbReference type="ARBA" id="ARBA00022723"/>
    </source>
</evidence>
<evidence type="ECO:0000256" key="12">
    <source>
        <dbReference type="PIRSR" id="PIRSR016308-1"/>
    </source>
</evidence>
<reference evidence="20 21" key="1">
    <citation type="journal article" date="2018" name="Nat. Ecol. Evol.">
        <title>Pezizomycetes genomes reveal the molecular basis of ectomycorrhizal truffle lifestyle.</title>
        <authorList>
            <person name="Murat C."/>
            <person name="Payen T."/>
            <person name="Noel B."/>
            <person name="Kuo A."/>
            <person name="Morin E."/>
            <person name="Chen J."/>
            <person name="Kohler A."/>
            <person name="Krizsan K."/>
            <person name="Balestrini R."/>
            <person name="Da Silva C."/>
            <person name="Montanini B."/>
            <person name="Hainaut M."/>
            <person name="Levati E."/>
            <person name="Barry K.W."/>
            <person name="Belfiori B."/>
            <person name="Cichocki N."/>
            <person name="Clum A."/>
            <person name="Dockter R.B."/>
            <person name="Fauchery L."/>
            <person name="Guy J."/>
            <person name="Iotti M."/>
            <person name="Le Tacon F."/>
            <person name="Lindquist E.A."/>
            <person name="Lipzen A."/>
            <person name="Malagnac F."/>
            <person name="Mello A."/>
            <person name="Molinier V."/>
            <person name="Miyauchi S."/>
            <person name="Poulain J."/>
            <person name="Riccioni C."/>
            <person name="Rubini A."/>
            <person name="Sitrit Y."/>
            <person name="Splivallo R."/>
            <person name="Traeger S."/>
            <person name="Wang M."/>
            <person name="Zifcakova L."/>
            <person name="Wipf D."/>
            <person name="Zambonelli A."/>
            <person name="Paolocci F."/>
            <person name="Nowrousian M."/>
            <person name="Ottonello S."/>
            <person name="Baldrian P."/>
            <person name="Spatafora J.W."/>
            <person name="Henrissat B."/>
            <person name="Nagy L.G."/>
            <person name="Aury J.M."/>
            <person name="Wincker P."/>
            <person name="Grigoriev I.V."/>
            <person name="Bonfante P."/>
            <person name="Martin F.M."/>
        </authorList>
    </citation>
    <scope>NUCLEOTIDE SEQUENCE [LARGE SCALE GENOMIC DNA]</scope>
    <source>
        <strain evidence="20 21">120613-1</strain>
    </source>
</reference>
<dbReference type="InterPro" id="IPR015940">
    <property type="entry name" value="UBA"/>
</dbReference>
<evidence type="ECO:0000256" key="13">
    <source>
        <dbReference type="PIRSR" id="PIRSR016308-3"/>
    </source>
</evidence>
<dbReference type="CDD" id="cd14385">
    <property type="entry name" value="UBA1_spUBP14_like"/>
    <property type="match status" value="1"/>
</dbReference>
<dbReference type="CDD" id="cd14386">
    <property type="entry name" value="UBA2_UBP5"/>
    <property type="match status" value="1"/>
</dbReference>
<feature type="region of interest" description="Disordered" evidence="16">
    <location>
        <begin position="699"/>
        <end position="722"/>
    </location>
</feature>
<evidence type="ECO:0000256" key="2">
    <source>
        <dbReference type="ARBA" id="ARBA00009085"/>
    </source>
</evidence>
<dbReference type="Pfam" id="PF00627">
    <property type="entry name" value="UBA"/>
    <property type="match status" value="2"/>
</dbReference>
<evidence type="ECO:0000313" key="21">
    <source>
        <dbReference type="Proteomes" id="UP000276215"/>
    </source>
</evidence>
<dbReference type="EC" id="3.4.19.12" evidence="11 15"/>
<sequence length="789" mass="87692">MNCQHVSAARLTPPRATQAVHREDCTQCFDGIDDPEGLNVCLSCFNGGCAGERDHAVLHHLLSQHPLVLNIRRTKKPKAERTEPPKKISKLAIEAESESDKYDTHTTVMCYECDGKEVERTSGNLPEVIDGVMKAMTFARQTEVQAWEQEMTSCEHTLCLQQEAPRKLESQNLATCSACDLQENLWLCLQCGNLGCGRAQFGVVDGSSHGLAHFDATHHPVSVKLGSITPEGTADVYCYACNDEKTDAELATHLAHWGINIAEREKTEKSLTEMQIEQNLRWEFSMTSEDGKELKPLMGKGLTGLKNLGNSCYLASILQCLFALPVFRKRYNLPDRPESLAPADDLETQLRKLADGLLSGRYARPDADVTASEYSPEIPHQRGLAPAMFKALIGKGHEEFSTMRQQDAFEFLLHLFKLISRSPHPGGLEDPVSDFRFVLEQRLQCMGCSKVRYRTDIQDNISVPVPVRRIPTESSDVEMKEGGEEKDKNKGVFEPVTIKECLDIFIADEIVGFNCPSCGKDAKATKRHAFKTLPEVLAVNARRFEFINWVPTKLDVPVAVGDEPFLLDDYLAKPHSADEELLPEDAEPGFQVDEGIVGQLEAMGFPRMRAEKALYHTGNSDPEAAMNWLFAHMDDPDIDAPMSFASKKESAGAEPDEEKVSMLGAMGFTAGQAKKALKETGGDVERAVEWLFSHPDGMGEDEVMGESADTGASKKEPGRSEKPAHFELQSIVCHKGGSIHAGHYVAFVRKEVEEEGKIWVLFNDEKVVKASDVEEMKKFAYVYFFQRSN</sequence>
<dbReference type="GO" id="GO:0008270">
    <property type="term" value="F:zinc ion binding"/>
    <property type="evidence" value="ECO:0007669"/>
    <property type="project" value="UniProtKB-UniRule"/>
</dbReference>
<keyword evidence="6 14" id="KW-0863">Zinc-finger</keyword>
<evidence type="ECO:0000256" key="11">
    <source>
        <dbReference type="PIRNR" id="PIRNR016308"/>
    </source>
</evidence>
<dbReference type="Gene3D" id="3.30.40.10">
    <property type="entry name" value="Zinc/RING finger domain, C3HC4 (zinc finger)"/>
    <property type="match status" value="2"/>
</dbReference>
<dbReference type="SUPFAM" id="SSF57850">
    <property type="entry name" value="RING/U-box"/>
    <property type="match status" value="2"/>
</dbReference>
<dbReference type="SUPFAM" id="SSF54001">
    <property type="entry name" value="Cysteine proteinases"/>
    <property type="match status" value="1"/>
</dbReference>
<protein>
    <recommendedName>
        <fullName evidence="11 15">Ubiquitin carboxyl-terminal hydrolase</fullName>
        <ecNumber evidence="11 15">3.4.19.12</ecNumber>
    </recommendedName>
</protein>
<evidence type="ECO:0000256" key="8">
    <source>
        <dbReference type="ARBA" id="ARBA00022801"/>
    </source>
</evidence>
<dbReference type="GO" id="GO:0016579">
    <property type="term" value="P:protein deubiquitination"/>
    <property type="evidence" value="ECO:0007669"/>
    <property type="project" value="InterPro"/>
</dbReference>
<dbReference type="FunFam" id="1.10.8.10:FF:000086">
    <property type="entry name" value="Ubiquitin carboxyl-terminal hydrolase"/>
    <property type="match status" value="1"/>
</dbReference>
<evidence type="ECO:0000259" key="18">
    <source>
        <dbReference type="PROSITE" id="PS50235"/>
    </source>
</evidence>
<comment type="similarity">
    <text evidence="2 11 15">Belongs to the peptidase C19 family.</text>
</comment>
<feature type="binding site" evidence="13">
    <location>
        <position position="179"/>
    </location>
    <ligand>
        <name>Zn(2+)</name>
        <dbReference type="ChEBI" id="CHEBI:29105"/>
    </ligand>
</feature>
<dbReference type="FunFam" id="3.90.70.10:FF:000235">
    <property type="entry name" value="Ubiquitin carboxyl-terminal hydrolase"/>
    <property type="match status" value="1"/>
</dbReference>
<dbReference type="PIRSF" id="PIRSF016308">
    <property type="entry name" value="UBP"/>
    <property type="match status" value="1"/>
</dbReference>
<dbReference type="InterPro" id="IPR041432">
    <property type="entry name" value="UBP13_Znf-UBP_var"/>
</dbReference>
<accession>A0A3N4JAN5</accession>
<evidence type="ECO:0000256" key="1">
    <source>
        <dbReference type="ARBA" id="ARBA00000707"/>
    </source>
</evidence>
<evidence type="ECO:0000256" key="10">
    <source>
        <dbReference type="ARBA" id="ARBA00022833"/>
    </source>
</evidence>
<evidence type="ECO:0000256" key="5">
    <source>
        <dbReference type="ARBA" id="ARBA00022737"/>
    </source>
</evidence>
<dbReference type="Proteomes" id="UP000276215">
    <property type="component" value="Unassembled WGS sequence"/>
</dbReference>
<dbReference type="Gene3D" id="3.90.70.10">
    <property type="entry name" value="Cysteine proteinases"/>
    <property type="match status" value="1"/>
</dbReference>
<feature type="domain" description="UBA" evidence="17">
    <location>
        <begin position="654"/>
        <end position="694"/>
    </location>
</feature>
<keyword evidence="9 11" id="KW-0788">Thiol protease</keyword>
<dbReference type="PROSITE" id="PS00972">
    <property type="entry name" value="USP_1"/>
    <property type="match status" value="1"/>
</dbReference>
<evidence type="ECO:0000313" key="20">
    <source>
        <dbReference type="EMBL" id="RPA93721.1"/>
    </source>
</evidence>
<dbReference type="PROSITE" id="PS50235">
    <property type="entry name" value="USP_3"/>
    <property type="match status" value="1"/>
</dbReference>
<dbReference type="InterPro" id="IPR018200">
    <property type="entry name" value="USP_CS"/>
</dbReference>
<comment type="catalytic activity">
    <reaction evidence="1 11 15">
        <text>Thiol-dependent hydrolysis of ester, thioester, amide, peptide and isopeptide bonds formed by the C-terminal Gly of ubiquitin (a 76-residue protein attached to proteins as an intracellular targeting signal).</text>
        <dbReference type="EC" id="3.4.19.12"/>
    </reaction>
</comment>
<dbReference type="PANTHER" id="PTHR24006">
    <property type="entry name" value="UBIQUITIN CARBOXYL-TERMINAL HYDROLASE"/>
    <property type="match status" value="1"/>
</dbReference>
<dbReference type="InterPro" id="IPR009060">
    <property type="entry name" value="UBA-like_sf"/>
</dbReference>
<dbReference type="InterPro" id="IPR013083">
    <property type="entry name" value="Znf_RING/FYVE/PHD"/>
</dbReference>
<dbReference type="GO" id="GO:0005634">
    <property type="term" value="C:nucleus"/>
    <property type="evidence" value="ECO:0007669"/>
    <property type="project" value="TreeGrafter"/>
</dbReference>
<evidence type="ECO:0000256" key="15">
    <source>
        <dbReference type="RuleBase" id="RU366025"/>
    </source>
</evidence>
<feature type="binding site" evidence="13">
    <location>
        <position position="176"/>
    </location>
    <ligand>
        <name>Zn(2+)</name>
        <dbReference type="ChEBI" id="CHEBI:29105"/>
    </ligand>
</feature>
<evidence type="ECO:0000256" key="6">
    <source>
        <dbReference type="ARBA" id="ARBA00022771"/>
    </source>
</evidence>
<dbReference type="SMART" id="SM00290">
    <property type="entry name" value="ZnF_UBP"/>
    <property type="match status" value="2"/>
</dbReference>
<gene>
    <name evidence="20" type="ORF">L873DRAFT_1941832</name>
</gene>
<dbReference type="AlphaFoldDB" id="A0A3N4JAN5"/>
<name>A0A3N4JAN5_9PEZI</name>
<proteinExistence type="inferred from homology"/>
<dbReference type="InterPro" id="IPR001607">
    <property type="entry name" value="Znf_UBP"/>
</dbReference>
<dbReference type="InterPro" id="IPR028889">
    <property type="entry name" value="USP"/>
</dbReference>
<dbReference type="PROSITE" id="PS50030">
    <property type="entry name" value="UBA"/>
    <property type="match status" value="2"/>
</dbReference>
<dbReference type="GO" id="GO:0004843">
    <property type="term" value="F:cysteine-type deubiquitinase activity"/>
    <property type="evidence" value="ECO:0007669"/>
    <property type="project" value="UniProtKB-UniRule"/>
</dbReference>
<dbReference type="PROSITE" id="PS00973">
    <property type="entry name" value="USP_2"/>
    <property type="match status" value="1"/>
</dbReference>
<feature type="domain" description="UBP-type" evidence="19">
    <location>
        <begin position="152"/>
        <end position="261"/>
    </location>
</feature>
<evidence type="ECO:0000259" key="17">
    <source>
        <dbReference type="PROSITE" id="PS50030"/>
    </source>
</evidence>
<keyword evidence="3 11" id="KW-0645">Protease</keyword>
<feature type="domain" description="UBA" evidence="17">
    <location>
        <begin position="591"/>
        <end position="632"/>
    </location>
</feature>
<dbReference type="FunFam" id="3.30.40.10:FF:000396">
    <property type="entry name" value="Ubiquitin carboxyl-terminal hydrolase"/>
    <property type="match status" value="1"/>
</dbReference>
<dbReference type="PROSITE" id="PS50271">
    <property type="entry name" value="ZF_UBP"/>
    <property type="match status" value="1"/>
</dbReference>
<feature type="compositionally biased region" description="Basic and acidic residues" evidence="16">
    <location>
        <begin position="712"/>
        <end position="722"/>
    </location>
</feature>
<dbReference type="GO" id="GO:0005829">
    <property type="term" value="C:cytosol"/>
    <property type="evidence" value="ECO:0007669"/>
    <property type="project" value="TreeGrafter"/>
</dbReference>
<dbReference type="Pfam" id="PF02148">
    <property type="entry name" value="zf-UBP"/>
    <property type="match status" value="1"/>
</dbReference>
<dbReference type="InterPro" id="IPR050164">
    <property type="entry name" value="Peptidase_C19"/>
</dbReference>
<dbReference type="InterPro" id="IPR016652">
    <property type="entry name" value="Ubiquitinyl_hydrolase"/>
</dbReference>
<dbReference type="SMART" id="SM00165">
    <property type="entry name" value="UBA"/>
    <property type="match status" value="2"/>
</dbReference>
<keyword evidence="7 11" id="KW-0833">Ubl conjugation pathway</keyword>
<dbReference type="FunFam" id="3.30.40.10:FF:000587">
    <property type="entry name" value="Ubiquitin carboxyl-terminal hydrolase"/>
    <property type="match status" value="1"/>
</dbReference>
<keyword evidence="5" id="KW-0677">Repeat</keyword>
<evidence type="ECO:0000256" key="9">
    <source>
        <dbReference type="ARBA" id="ARBA00022807"/>
    </source>
</evidence>
<evidence type="ECO:0000256" key="16">
    <source>
        <dbReference type="SAM" id="MobiDB-lite"/>
    </source>
</evidence>